<keyword evidence="3" id="KW-1185">Reference proteome</keyword>
<sequence>MEAPNAVSRPGEPLTWIKLIAIAARTMALVLPWVKLSRTTRIDTAPAADAPFDAGQLWSS</sequence>
<proteinExistence type="predicted"/>
<protein>
    <submittedName>
        <fullName evidence="2">Uncharacterized protein</fullName>
    </submittedName>
</protein>
<reference evidence="2 3" key="1">
    <citation type="submission" date="2024-03" db="EMBL/GenBank/DDBJ databases">
        <title>Novel species of the genus Variovorax.</title>
        <authorList>
            <person name="Liu Q."/>
            <person name="Xin Y.-H."/>
        </authorList>
    </citation>
    <scope>NUCLEOTIDE SEQUENCE [LARGE SCALE GENOMIC DNA]</scope>
    <source>
        <strain evidence="2 3">KACC 18899</strain>
    </source>
</reference>
<feature type="transmembrane region" description="Helical" evidence="1">
    <location>
        <begin position="15"/>
        <end position="34"/>
    </location>
</feature>
<accession>A0ABU8VGL5</accession>
<comment type="caution">
    <text evidence="2">The sequence shown here is derived from an EMBL/GenBank/DDBJ whole genome shotgun (WGS) entry which is preliminary data.</text>
</comment>
<evidence type="ECO:0000256" key="1">
    <source>
        <dbReference type="SAM" id="Phobius"/>
    </source>
</evidence>
<dbReference type="Proteomes" id="UP001365846">
    <property type="component" value="Unassembled WGS sequence"/>
</dbReference>
<organism evidence="2 3">
    <name type="scientific">Variovorax ureilyticus</name>
    <dbReference type="NCBI Taxonomy" id="1836198"/>
    <lineage>
        <taxon>Bacteria</taxon>
        <taxon>Pseudomonadati</taxon>
        <taxon>Pseudomonadota</taxon>
        <taxon>Betaproteobacteria</taxon>
        <taxon>Burkholderiales</taxon>
        <taxon>Comamonadaceae</taxon>
        <taxon>Variovorax</taxon>
    </lineage>
</organism>
<name>A0ABU8VGL5_9BURK</name>
<dbReference type="EMBL" id="JBBKZU010000005">
    <property type="protein sequence ID" value="MEJ8812165.1"/>
    <property type="molecule type" value="Genomic_DNA"/>
</dbReference>
<keyword evidence="1" id="KW-0812">Transmembrane</keyword>
<evidence type="ECO:0000313" key="3">
    <source>
        <dbReference type="Proteomes" id="UP001365846"/>
    </source>
</evidence>
<dbReference type="RefSeq" id="WP_340357423.1">
    <property type="nucleotide sequence ID" value="NZ_JBBKZU010000005.1"/>
</dbReference>
<keyword evidence="1" id="KW-1133">Transmembrane helix</keyword>
<keyword evidence="1" id="KW-0472">Membrane</keyword>
<gene>
    <name evidence="2" type="ORF">WKW77_13870</name>
</gene>
<evidence type="ECO:0000313" key="2">
    <source>
        <dbReference type="EMBL" id="MEJ8812165.1"/>
    </source>
</evidence>